<proteinExistence type="predicted"/>
<keyword evidence="1" id="KW-0812">Transmembrane</keyword>
<organism evidence="2 3">
    <name type="scientific">Nephila pilipes</name>
    <name type="common">Giant wood spider</name>
    <name type="synonym">Nephila maculata</name>
    <dbReference type="NCBI Taxonomy" id="299642"/>
    <lineage>
        <taxon>Eukaryota</taxon>
        <taxon>Metazoa</taxon>
        <taxon>Ecdysozoa</taxon>
        <taxon>Arthropoda</taxon>
        <taxon>Chelicerata</taxon>
        <taxon>Arachnida</taxon>
        <taxon>Araneae</taxon>
        <taxon>Araneomorphae</taxon>
        <taxon>Entelegynae</taxon>
        <taxon>Araneoidea</taxon>
        <taxon>Nephilidae</taxon>
        <taxon>Nephila</taxon>
    </lineage>
</organism>
<keyword evidence="1" id="KW-0472">Membrane</keyword>
<evidence type="ECO:0000313" key="3">
    <source>
        <dbReference type="Proteomes" id="UP000887013"/>
    </source>
</evidence>
<evidence type="ECO:0000256" key="1">
    <source>
        <dbReference type="SAM" id="Phobius"/>
    </source>
</evidence>
<comment type="caution">
    <text evidence="2">The sequence shown here is derived from an EMBL/GenBank/DDBJ whole genome shotgun (WGS) entry which is preliminary data.</text>
</comment>
<evidence type="ECO:0000313" key="2">
    <source>
        <dbReference type="EMBL" id="GFS33413.1"/>
    </source>
</evidence>
<dbReference type="AlphaFoldDB" id="A0A8X6K9K2"/>
<keyword evidence="1" id="KW-1133">Transmembrane helix</keyword>
<feature type="transmembrane region" description="Helical" evidence="1">
    <location>
        <begin position="592"/>
        <end position="612"/>
    </location>
</feature>
<name>A0A8X6K9K2_NEPPI</name>
<sequence length="744" mass="86046">MNNAITAEDIVEYPGIITVIYLNCYKRKLRTILEENCVTECSSTRDLFTKLGIPYPPTDFSKIREVLADELETTKRCVCNYFIELFLSMYSGLKRLEENEQYVIVPYISKEVNEKSSFENNRIDIRKLLLLNESEVASEVVAISFLKRYHENFKDISCAMSKIHSEVTCEIMRKLDISTPVDFSEIEETLKRVPFSARIYVEYYILGIILNLISCEILRDLCSYKLSQNSCGEILKMNDEEANLHVCRDYLKISRNDELLRNELFLNDFQNKANNVIETVESIENDLLLKTEYFLESSDGVKIIPADRLRNISFIRLRTFNTSGDFKKFLTLYPDFIKFLRRCDFFVRTDVDSYFSSPPENGKSISSVTAETENSSFPVQEEGTSIPSCIQPCTEGSPDCGYWCQKQALANEWYSTKGSIQEFCFGKKDFFADEEAIQVSLEYEREYTFEHPANLRLRFVDETVCFDDDDESITDEELMNVSCDRLQSETEIVLEVDAVPPSNENVSDNRSECSVEDASRKKHCNDVEEIQENFLKLPNEETEIVLDESPLPENNHVKGLCYRDFGFFWNMMKIFEFRCPPKREDLKKAPDFTIYFHYIFLTFILLLSGFILPPSNIAEQKGSCTEKNKLLLDNVIGLWHISTVENNEWATQAKIYATANMFNLTSIKEKASASLQSGLTVSNAWIALYLAGINEDLHLKKAVQEFLFRNAEATLLNDAWRDELFNNVQYSYDRLGFVPKSQHE</sequence>
<gene>
    <name evidence="2" type="ORF">NPIL_386581</name>
</gene>
<accession>A0A8X6K9K2</accession>
<dbReference type="Proteomes" id="UP000887013">
    <property type="component" value="Unassembled WGS sequence"/>
</dbReference>
<dbReference type="EMBL" id="BMAW01088179">
    <property type="protein sequence ID" value="GFS33413.1"/>
    <property type="molecule type" value="Genomic_DNA"/>
</dbReference>
<protein>
    <submittedName>
        <fullName evidence="2">Uncharacterized protein</fullName>
    </submittedName>
</protein>
<keyword evidence="3" id="KW-1185">Reference proteome</keyword>
<reference evidence="2" key="1">
    <citation type="submission" date="2020-08" db="EMBL/GenBank/DDBJ databases">
        <title>Multicomponent nature underlies the extraordinary mechanical properties of spider dragline silk.</title>
        <authorList>
            <person name="Kono N."/>
            <person name="Nakamura H."/>
            <person name="Mori M."/>
            <person name="Yoshida Y."/>
            <person name="Ohtoshi R."/>
            <person name="Malay A.D."/>
            <person name="Moran D.A.P."/>
            <person name="Tomita M."/>
            <person name="Numata K."/>
            <person name="Arakawa K."/>
        </authorList>
    </citation>
    <scope>NUCLEOTIDE SEQUENCE</scope>
</reference>